<dbReference type="Pfam" id="PF03845">
    <property type="entry name" value="Spore_permease"/>
    <property type="match status" value="1"/>
</dbReference>
<evidence type="ECO:0000313" key="10">
    <source>
        <dbReference type="Proteomes" id="UP000632659"/>
    </source>
</evidence>
<evidence type="ECO:0000256" key="7">
    <source>
        <dbReference type="ARBA" id="ARBA00023136"/>
    </source>
</evidence>
<evidence type="ECO:0000256" key="6">
    <source>
        <dbReference type="ARBA" id="ARBA00022989"/>
    </source>
</evidence>
<feature type="transmembrane region" description="Helical" evidence="8">
    <location>
        <begin position="263"/>
        <end position="284"/>
    </location>
</feature>
<sequence>MVEYGKVSTAQIIMTLLVCKVFTVITYTPVYTDKSEITAVFLGGACSTFILLAAAVPIILLMRKTNEDVVSLSYRIHPVFGKAVFLLLFASTMVVSINTLVHLQFFMVNAVFPNVNAWIIVVTMFLAAFYAVFMGMEGLFRTGAIVCLLLALFLVTIGFTLYDRIDLLNLKPLMYDPVKSVLSVAWQDTSKNMELLLFMLLIPNAKGKMSRSVVIYVLATSAMLCLISFLVATVLGEFTFRQIFPFYMIASVVDVEIIRRFDAIHMTIWVLTAFLRTSIFMLAANSLLHRVLPHRLAKWSLSAVGALILGFSLFLSSKLQYNNMIYQFFETGIPLVVLTIILPIILLLFHRKTVPPQTAQKQKEGLQE</sequence>
<comment type="similarity">
    <text evidence="2">Belongs to the amino acid-polyamine-organocation (APC) superfamily. Spore germination protein (SGP) (TC 2.A.3.9) family.</text>
</comment>
<dbReference type="GO" id="GO:0016020">
    <property type="term" value="C:membrane"/>
    <property type="evidence" value="ECO:0007669"/>
    <property type="project" value="UniProtKB-SubCell"/>
</dbReference>
<dbReference type="RefSeq" id="WP_093988564.1">
    <property type="nucleotide sequence ID" value="NZ_FYDD01000003.1"/>
</dbReference>
<feature type="transmembrane region" description="Helical" evidence="8">
    <location>
        <begin position="12"/>
        <end position="31"/>
    </location>
</feature>
<organism evidence="9 10">
    <name type="scientific">Massiliimalia timonensis</name>
    <dbReference type="NCBI Taxonomy" id="1987501"/>
    <lineage>
        <taxon>Bacteria</taxon>
        <taxon>Bacillati</taxon>
        <taxon>Bacillota</taxon>
        <taxon>Clostridia</taxon>
        <taxon>Eubacteriales</taxon>
        <taxon>Oscillospiraceae</taxon>
        <taxon>Massiliimalia</taxon>
    </lineage>
</organism>
<dbReference type="AlphaFoldDB" id="A0A8J6P320"/>
<feature type="transmembrane region" description="Helical" evidence="8">
    <location>
        <begin position="143"/>
        <end position="162"/>
    </location>
</feature>
<evidence type="ECO:0000256" key="5">
    <source>
        <dbReference type="ARBA" id="ARBA00022692"/>
    </source>
</evidence>
<gene>
    <name evidence="9" type="ORF">H8702_03335</name>
</gene>
<keyword evidence="3" id="KW-0813">Transport</keyword>
<name>A0A8J6P320_9FIRM</name>
<feature type="transmembrane region" description="Helical" evidence="8">
    <location>
        <begin position="328"/>
        <end position="349"/>
    </location>
</feature>
<evidence type="ECO:0000256" key="8">
    <source>
        <dbReference type="SAM" id="Phobius"/>
    </source>
</evidence>
<dbReference type="PANTHER" id="PTHR34975">
    <property type="entry name" value="SPORE GERMINATION PROTEIN A2"/>
    <property type="match status" value="1"/>
</dbReference>
<dbReference type="GO" id="GO:0009847">
    <property type="term" value="P:spore germination"/>
    <property type="evidence" value="ECO:0007669"/>
    <property type="project" value="InterPro"/>
</dbReference>
<proteinExistence type="inferred from homology"/>
<accession>A0A8J6P320</accession>
<evidence type="ECO:0000256" key="4">
    <source>
        <dbReference type="ARBA" id="ARBA00022544"/>
    </source>
</evidence>
<dbReference type="InterPro" id="IPR004761">
    <property type="entry name" value="Spore_GerAB"/>
</dbReference>
<feature type="transmembrane region" description="Helical" evidence="8">
    <location>
        <begin position="296"/>
        <end position="316"/>
    </location>
</feature>
<evidence type="ECO:0000313" key="9">
    <source>
        <dbReference type="EMBL" id="MBC8610158.1"/>
    </source>
</evidence>
<comment type="caution">
    <text evidence="9">The sequence shown here is derived from an EMBL/GenBank/DDBJ whole genome shotgun (WGS) entry which is preliminary data.</text>
</comment>
<keyword evidence="4" id="KW-0309">Germination</keyword>
<dbReference type="OrthoDB" id="1842115at2"/>
<protein>
    <submittedName>
        <fullName evidence="9">GerAB/ArcD/ProY family transporter</fullName>
    </submittedName>
</protein>
<feature type="transmembrane region" description="Helical" evidence="8">
    <location>
        <begin position="37"/>
        <end position="62"/>
    </location>
</feature>
<comment type="subcellular location">
    <subcellularLocation>
        <location evidence="1">Membrane</location>
        <topology evidence="1">Multi-pass membrane protein</topology>
    </subcellularLocation>
</comment>
<dbReference type="PANTHER" id="PTHR34975:SF2">
    <property type="entry name" value="SPORE GERMINATION PROTEIN A2"/>
    <property type="match status" value="1"/>
</dbReference>
<evidence type="ECO:0000256" key="3">
    <source>
        <dbReference type="ARBA" id="ARBA00022448"/>
    </source>
</evidence>
<feature type="transmembrane region" description="Helical" evidence="8">
    <location>
        <begin position="83"/>
        <end position="105"/>
    </location>
</feature>
<dbReference type="Proteomes" id="UP000632659">
    <property type="component" value="Unassembled WGS sequence"/>
</dbReference>
<dbReference type="EMBL" id="JACRTL010000001">
    <property type="protein sequence ID" value="MBC8610158.1"/>
    <property type="molecule type" value="Genomic_DNA"/>
</dbReference>
<feature type="transmembrane region" description="Helical" evidence="8">
    <location>
        <begin position="117"/>
        <end position="136"/>
    </location>
</feature>
<evidence type="ECO:0000256" key="1">
    <source>
        <dbReference type="ARBA" id="ARBA00004141"/>
    </source>
</evidence>
<keyword evidence="10" id="KW-1185">Reference proteome</keyword>
<keyword evidence="5 8" id="KW-0812">Transmembrane</keyword>
<evidence type="ECO:0000256" key="2">
    <source>
        <dbReference type="ARBA" id="ARBA00007998"/>
    </source>
</evidence>
<keyword evidence="7 8" id="KW-0472">Membrane</keyword>
<keyword evidence="6 8" id="KW-1133">Transmembrane helix</keyword>
<reference evidence="9" key="1">
    <citation type="submission" date="2020-08" db="EMBL/GenBank/DDBJ databases">
        <title>Genome public.</title>
        <authorList>
            <person name="Liu C."/>
            <person name="Sun Q."/>
        </authorList>
    </citation>
    <scope>NUCLEOTIDE SEQUENCE</scope>
    <source>
        <strain evidence="9">NSJ-15</strain>
    </source>
</reference>
<feature type="transmembrane region" description="Helical" evidence="8">
    <location>
        <begin position="213"/>
        <end position="235"/>
    </location>
</feature>